<dbReference type="OrthoDB" id="74360at2759"/>
<dbReference type="InterPro" id="IPR051209">
    <property type="entry name" value="FAD-bind_Monooxygenase_sf"/>
</dbReference>
<dbReference type="AlphaFoldDB" id="A0A9P5NNY6"/>
<dbReference type="InterPro" id="IPR036188">
    <property type="entry name" value="FAD/NAD-bd_sf"/>
</dbReference>
<dbReference type="PANTHER" id="PTHR42877">
    <property type="entry name" value="L-ORNITHINE N(5)-MONOOXYGENASE-RELATED"/>
    <property type="match status" value="1"/>
</dbReference>
<keyword evidence="5" id="KW-0472">Membrane</keyword>
<keyword evidence="6" id="KW-0503">Monooxygenase</keyword>
<keyword evidence="4" id="KW-0560">Oxidoreductase</keyword>
<dbReference type="GO" id="GO:0050660">
    <property type="term" value="F:flavin adenine dinucleotide binding"/>
    <property type="evidence" value="ECO:0007669"/>
    <property type="project" value="InterPro"/>
</dbReference>
<sequence length="503" mass="56121">MTKERKVYSRVVCIGAGIAGIGLAIQLQKRLQCRDIHIYDRNASPGGVWAVQKYPGVACDIPADFYSFSFTPDAEWTKFRPGGEEFEGYLQGLATSYGLWPLITFKTECESATWIADASQWLVTLRDLATGQQFQHTCDVLCVATGQLSVAKIPPIPGLQDFRGPVIHTASWNRQINLTAKRVAVIGNGASGSQLVPEVVLESSSVLHIFRSAQWYLPPVQVPYGPVIRWILRNVTFARKLLRFLIFVVAELAFRGSSLTGRAQRTRQRWQQNAKHYMRSLAPVKYHDILIPKYDLGCKRPVFNSGYLQCLHSPKVEVLAQNVEVIADGIICQEKVFPVDIIILATGYATNRAIGFPIRGCNGEVMDDHWDSIGGPSAYGTIAVHGFPNLFLVKGPNTVTGHTSAILVAENVIQLILSVMKPVIQGHASTVEVTAAAEVAYSKKIQAASRGRVWYSGCASWYIREDGWNGTLYPWSQVYCWWFSLFPKWSDWRFTSNKETMPQ</sequence>
<dbReference type="GO" id="GO:0004499">
    <property type="term" value="F:N,N-dimethylaniline monooxygenase activity"/>
    <property type="evidence" value="ECO:0007669"/>
    <property type="project" value="InterPro"/>
</dbReference>
<evidence type="ECO:0000256" key="5">
    <source>
        <dbReference type="SAM" id="Phobius"/>
    </source>
</evidence>
<dbReference type="SUPFAM" id="SSF51905">
    <property type="entry name" value="FAD/NAD(P)-binding domain"/>
    <property type="match status" value="2"/>
</dbReference>
<protein>
    <submittedName>
        <fullName evidence="6">4-hydroxyacetophenone monooxygenase</fullName>
    </submittedName>
</protein>
<accession>A0A9P5NNY6</accession>
<feature type="transmembrane region" description="Helical" evidence="5">
    <location>
        <begin position="7"/>
        <end position="27"/>
    </location>
</feature>
<dbReference type="InterPro" id="IPR020946">
    <property type="entry name" value="Flavin_mOase-like"/>
</dbReference>
<evidence type="ECO:0000313" key="6">
    <source>
        <dbReference type="EMBL" id="KAF8903476.1"/>
    </source>
</evidence>
<evidence type="ECO:0000256" key="4">
    <source>
        <dbReference type="ARBA" id="ARBA00023002"/>
    </source>
</evidence>
<dbReference type="PANTHER" id="PTHR42877:SF5">
    <property type="entry name" value="L-ORNITHINE N(5)-MONOOXYGENASE-RELATED"/>
    <property type="match status" value="1"/>
</dbReference>
<dbReference type="Pfam" id="PF00743">
    <property type="entry name" value="FMO-like"/>
    <property type="match status" value="1"/>
</dbReference>
<evidence type="ECO:0000256" key="2">
    <source>
        <dbReference type="ARBA" id="ARBA00022630"/>
    </source>
</evidence>
<dbReference type="Proteomes" id="UP000724874">
    <property type="component" value="Unassembled WGS sequence"/>
</dbReference>
<dbReference type="EMBL" id="JADNYJ010000030">
    <property type="protein sequence ID" value="KAF8903476.1"/>
    <property type="molecule type" value="Genomic_DNA"/>
</dbReference>
<reference evidence="6" key="1">
    <citation type="submission" date="2020-11" db="EMBL/GenBank/DDBJ databases">
        <authorList>
            <consortium name="DOE Joint Genome Institute"/>
            <person name="Ahrendt S."/>
            <person name="Riley R."/>
            <person name="Andreopoulos W."/>
            <person name="LaButti K."/>
            <person name="Pangilinan J."/>
            <person name="Ruiz-duenas F.J."/>
            <person name="Barrasa J.M."/>
            <person name="Sanchez-Garcia M."/>
            <person name="Camarero S."/>
            <person name="Miyauchi S."/>
            <person name="Serrano A."/>
            <person name="Linde D."/>
            <person name="Babiker R."/>
            <person name="Drula E."/>
            <person name="Ayuso-Fernandez I."/>
            <person name="Pacheco R."/>
            <person name="Padilla G."/>
            <person name="Ferreira P."/>
            <person name="Barriuso J."/>
            <person name="Kellner H."/>
            <person name="Castanera R."/>
            <person name="Alfaro M."/>
            <person name="Ramirez L."/>
            <person name="Pisabarro A.G."/>
            <person name="Kuo A."/>
            <person name="Tritt A."/>
            <person name="Lipzen A."/>
            <person name="He G."/>
            <person name="Yan M."/>
            <person name="Ng V."/>
            <person name="Cullen D."/>
            <person name="Martin F."/>
            <person name="Rosso M.-N."/>
            <person name="Henrissat B."/>
            <person name="Hibbett D."/>
            <person name="Martinez A.T."/>
            <person name="Grigoriev I.V."/>
        </authorList>
    </citation>
    <scope>NUCLEOTIDE SEQUENCE</scope>
    <source>
        <strain evidence="6">AH 44721</strain>
    </source>
</reference>
<keyword evidence="5" id="KW-1133">Transmembrane helix</keyword>
<comment type="similarity">
    <text evidence="1">Belongs to the FAD-binding monooxygenase family.</text>
</comment>
<keyword evidence="7" id="KW-1185">Reference proteome</keyword>
<keyword evidence="2" id="KW-0285">Flavoprotein</keyword>
<keyword evidence="3" id="KW-0274">FAD</keyword>
<comment type="caution">
    <text evidence="6">The sequence shown here is derived from an EMBL/GenBank/DDBJ whole genome shotgun (WGS) entry which is preliminary data.</text>
</comment>
<keyword evidence="5" id="KW-0812">Transmembrane</keyword>
<proteinExistence type="inferred from homology"/>
<gene>
    <name evidence="6" type="ORF">CPB84DRAFT_1961153</name>
</gene>
<dbReference type="Gene3D" id="3.50.50.60">
    <property type="entry name" value="FAD/NAD(P)-binding domain"/>
    <property type="match status" value="2"/>
</dbReference>
<evidence type="ECO:0000313" key="7">
    <source>
        <dbReference type="Proteomes" id="UP000724874"/>
    </source>
</evidence>
<evidence type="ECO:0000256" key="3">
    <source>
        <dbReference type="ARBA" id="ARBA00022827"/>
    </source>
</evidence>
<name>A0A9P5NNY6_GYMJU</name>
<dbReference type="GO" id="GO:0050661">
    <property type="term" value="F:NADP binding"/>
    <property type="evidence" value="ECO:0007669"/>
    <property type="project" value="InterPro"/>
</dbReference>
<evidence type="ECO:0000256" key="1">
    <source>
        <dbReference type="ARBA" id="ARBA00010139"/>
    </source>
</evidence>
<organism evidence="6 7">
    <name type="scientific">Gymnopilus junonius</name>
    <name type="common">Spectacular rustgill mushroom</name>
    <name type="synonym">Gymnopilus spectabilis subsp. junonius</name>
    <dbReference type="NCBI Taxonomy" id="109634"/>
    <lineage>
        <taxon>Eukaryota</taxon>
        <taxon>Fungi</taxon>
        <taxon>Dikarya</taxon>
        <taxon>Basidiomycota</taxon>
        <taxon>Agaricomycotina</taxon>
        <taxon>Agaricomycetes</taxon>
        <taxon>Agaricomycetidae</taxon>
        <taxon>Agaricales</taxon>
        <taxon>Agaricineae</taxon>
        <taxon>Hymenogastraceae</taxon>
        <taxon>Gymnopilus</taxon>
    </lineage>
</organism>